<proteinExistence type="predicted"/>
<evidence type="ECO:0000313" key="3">
    <source>
        <dbReference type="Proteomes" id="UP000625711"/>
    </source>
</evidence>
<organism evidence="2 3">
    <name type="scientific">Rhynchophorus ferrugineus</name>
    <name type="common">Red palm weevil</name>
    <name type="synonym">Curculio ferrugineus</name>
    <dbReference type="NCBI Taxonomy" id="354439"/>
    <lineage>
        <taxon>Eukaryota</taxon>
        <taxon>Metazoa</taxon>
        <taxon>Ecdysozoa</taxon>
        <taxon>Arthropoda</taxon>
        <taxon>Hexapoda</taxon>
        <taxon>Insecta</taxon>
        <taxon>Pterygota</taxon>
        <taxon>Neoptera</taxon>
        <taxon>Endopterygota</taxon>
        <taxon>Coleoptera</taxon>
        <taxon>Polyphaga</taxon>
        <taxon>Cucujiformia</taxon>
        <taxon>Curculionidae</taxon>
        <taxon>Dryophthorinae</taxon>
        <taxon>Rhynchophorus</taxon>
    </lineage>
</organism>
<reference evidence="2" key="1">
    <citation type="submission" date="2020-08" db="EMBL/GenBank/DDBJ databases">
        <title>Genome sequencing and assembly of the red palm weevil Rhynchophorus ferrugineus.</title>
        <authorList>
            <person name="Dias G.B."/>
            <person name="Bergman C.M."/>
            <person name="Manee M."/>
        </authorList>
    </citation>
    <scope>NUCLEOTIDE SEQUENCE</scope>
    <source>
        <strain evidence="2">AA-2017</strain>
        <tissue evidence="2">Whole larva</tissue>
    </source>
</reference>
<dbReference type="Proteomes" id="UP000625711">
    <property type="component" value="Unassembled WGS sequence"/>
</dbReference>
<feature type="compositionally biased region" description="Basic and acidic residues" evidence="1">
    <location>
        <begin position="60"/>
        <end position="70"/>
    </location>
</feature>
<sequence length="70" mass="7781">MGKFPNKLDKSPKPGRATKRSFPPTKLIIFPYPRDPGGEDDDDDDDEDSASSKQAPGDHCSIHEPNERKT</sequence>
<feature type="compositionally biased region" description="Acidic residues" evidence="1">
    <location>
        <begin position="38"/>
        <end position="49"/>
    </location>
</feature>
<name>A0A834I1Z9_RHYFE</name>
<dbReference type="EMBL" id="JAACXV010013628">
    <property type="protein sequence ID" value="KAF7272975.1"/>
    <property type="molecule type" value="Genomic_DNA"/>
</dbReference>
<evidence type="ECO:0000313" key="2">
    <source>
        <dbReference type="EMBL" id="KAF7272975.1"/>
    </source>
</evidence>
<feature type="region of interest" description="Disordered" evidence="1">
    <location>
        <begin position="1"/>
        <end position="70"/>
    </location>
</feature>
<evidence type="ECO:0000256" key="1">
    <source>
        <dbReference type="SAM" id="MobiDB-lite"/>
    </source>
</evidence>
<protein>
    <submittedName>
        <fullName evidence="2">Uncharacterized protein</fullName>
    </submittedName>
</protein>
<accession>A0A834I1Z9</accession>
<dbReference type="AlphaFoldDB" id="A0A834I1Z9"/>
<keyword evidence="3" id="KW-1185">Reference proteome</keyword>
<comment type="caution">
    <text evidence="2">The sequence shown here is derived from an EMBL/GenBank/DDBJ whole genome shotgun (WGS) entry which is preliminary data.</text>
</comment>
<feature type="compositionally biased region" description="Basic and acidic residues" evidence="1">
    <location>
        <begin position="1"/>
        <end position="12"/>
    </location>
</feature>
<gene>
    <name evidence="2" type="ORF">GWI33_014280</name>
</gene>